<accession>A0ABT2JD05</accession>
<organism evidence="3 4">
    <name type="scientific">Actinophytocola gossypii</name>
    <dbReference type="NCBI Taxonomy" id="2812003"/>
    <lineage>
        <taxon>Bacteria</taxon>
        <taxon>Bacillati</taxon>
        <taxon>Actinomycetota</taxon>
        <taxon>Actinomycetes</taxon>
        <taxon>Pseudonocardiales</taxon>
        <taxon>Pseudonocardiaceae</taxon>
    </lineage>
</organism>
<evidence type="ECO:0000313" key="4">
    <source>
        <dbReference type="Proteomes" id="UP001156441"/>
    </source>
</evidence>
<protein>
    <submittedName>
        <fullName evidence="3">Phosphatase PAP2 family protein</fullName>
    </submittedName>
</protein>
<dbReference type="SUPFAM" id="SSF48317">
    <property type="entry name" value="Acid phosphatase/Vanadium-dependent haloperoxidase"/>
    <property type="match status" value="1"/>
</dbReference>
<keyword evidence="1" id="KW-1133">Transmembrane helix</keyword>
<keyword evidence="1" id="KW-0812">Transmembrane</keyword>
<dbReference type="EMBL" id="JAFFZE010000016">
    <property type="protein sequence ID" value="MCT2585756.1"/>
    <property type="molecule type" value="Genomic_DNA"/>
</dbReference>
<name>A0ABT2JD05_9PSEU</name>
<evidence type="ECO:0000313" key="3">
    <source>
        <dbReference type="EMBL" id="MCT2585756.1"/>
    </source>
</evidence>
<evidence type="ECO:0000259" key="2">
    <source>
        <dbReference type="Pfam" id="PF01569"/>
    </source>
</evidence>
<dbReference type="Proteomes" id="UP001156441">
    <property type="component" value="Unassembled WGS sequence"/>
</dbReference>
<feature type="transmembrane region" description="Helical" evidence="1">
    <location>
        <begin position="20"/>
        <end position="39"/>
    </location>
</feature>
<dbReference type="InterPro" id="IPR000326">
    <property type="entry name" value="PAP2/HPO"/>
</dbReference>
<feature type="transmembrane region" description="Helical" evidence="1">
    <location>
        <begin position="96"/>
        <end position="114"/>
    </location>
</feature>
<sequence length="208" mass="21264">MRTDSEPTARPVPLARVPLAVVAVCAAIGLAVLCVLFAGETAGTWFDAWLSARLVELGSPWRQLALVVDYTAEPVGGALTLGALVLVCLRLGHRRAAVLAVLGTGGSIACTTVLKPLVGREINGGFLAFPSGHTAAATAMALVVMLVVARRLVPILVVTVAAGTAMAWSQVLLNAHYATDTLGGFCAALAVVPAVAWTMDRVAGASQA</sequence>
<feature type="transmembrane region" description="Helical" evidence="1">
    <location>
        <begin position="181"/>
        <end position="199"/>
    </location>
</feature>
<keyword evidence="1" id="KW-0472">Membrane</keyword>
<dbReference type="Gene3D" id="1.20.144.10">
    <property type="entry name" value="Phosphatidic acid phosphatase type 2/haloperoxidase"/>
    <property type="match status" value="1"/>
</dbReference>
<dbReference type="Pfam" id="PF01569">
    <property type="entry name" value="PAP2"/>
    <property type="match status" value="1"/>
</dbReference>
<dbReference type="RefSeq" id="WP_260193448.1">
    <property type="nucleotide sequence ID" value="NZ_JAFFZE010000016.1"/>
</dbReference>
<feature type="transmembrane region" description="Helical" evidence="1">
    <location>
        <begin position="126"/>
        <end position="148"/>
    </location>
</feature>
<comment type="caution">
    <text evidence="3">The sequence shown here is derived from an EMBL/GenBank/DDBJ whole genome shotgun (WGS) entry which is preliminary data.</text>
</comment>
<feature type="transmembrane region" description="Helical" evidence="1">
    <location>
        <begin position="70"/>
        <end position="89"/>
    </location>
</feature>
<proteinExistence type="predicted"/>
<gene>
    <name evidence="3" type="ORF">JT362_21795</name>
</gene>
<evidence type="ECO:0000256" key="1">
    <source>
        <dbReference type="SAM" id="Phobius"/>
    </source>
</evidence>
<keyword evidence="4" id="KW-1185">Reference proteome</keyword>
<dbReference type="InterPro" id="IPR036938">
    <property type="entry name" value="PAP2/HPO_sf"/>
</dbReference>
<feature type="transmembrane region" description="Helical" evidence="1">
    <location>
        <begin position="155"/>
        <end position="175"/>
    </location>
</feature>
<feature type="domain" description="Phosphatidic acid phosphatase type 2/haloperoxidase" evidence="2">
    <location>
        <begin position="126"/>
        <end position="200"/>
    </location>
</feature>
<reference evidence="3 4" key="1">
    <citation type="submission" date="2021-02" db="EMBL/GenBank/DDBJ databases">
        <title>Actinophytocola xerophila sp. nov., isolated from soil of cotton cropping field.</title>
        <authorList>
            <person name="Huang R."/>
            <person name="Chen X."/>
            <person name="Ge X."/>
            <person name="Liu W."/>
        </authorList>
    </citation>
    <scope>NUCLEOTIDE SEQUENCE [LARGE SCALE GENOMIC DNA]</scope>
    <source>
        <strain evidence="3 4">S1-96</strain>
    </source>
</reference>